<dbReference type="InterPro" id="IPR046342">
    <property type="entry name" value="CBS_dom_sf"/>
</dbReference>
<evidence type="ECO:0000256" key="1">
    <source>
        <dbReference type="ARBA" id="ARBA00006446"/>
    </source>
</evidence>
<dbReference type="SMART" id="SM01091">
    <property type="entry name" value="CorC_HlyC"/>
    <property type="match status" value="1"/>
</dbReference>
<feature type="domain" description="CBS" evidence="6">
    <location>
        <begin position="233"/>
        <end position="290"/>
    </location>
</feature>
<organism evidence="7 8">
    <name type="scientific">Ancylobacter amanitiformis</name>
    <dbReference type="NCBI Taxonomy" id="217069"/>
    <lineage>
        <taxon>Bacteria</taxon>
        <taxon>Pseudomonadati</taxon>
        <taxon>Pseudomonadota</taxon>
        <taxon>Alphaproteobacteria</taxon>
        <taxon>Hyphomicrobiales</taxon>
        <taxon>Xanthobacteraceae</taxon>
        <taxon>Ancylobacter</taxon>
    </lineage>
</organism>
<comment type="caution">
    <text evidence="7">The sequence shown here is derived from an EMBL/GenBank/DDBJ whole genome shotgun (WGS) entry which is preliminary data.</text>
</comment>
<feature type="domain" description="CBS" evidence="6">
    <location>
        <begin position="110"/>
        <end position="171"/>
    </location>
</feature>
<dbReference type="Pfam" id="PF03471">
    <property type="entry name" value="CorC_HlyC"/>
    <property type="match status" value="1"/>
</dbReference>
<dbReference type="EMBL" id="JAUSVR010000005">
    <property type="protein sequence ID" value="MDQ0511021.1"/>
    <property type="molecule type" value="Genomic_DNA"/>
</dbReference>
<dbReference type="InterPro" id="IPR000644">
    <property type="entry name" value="CBS_dom"/>
</dbReference>
<dbReference type="PROSITE" id="PS51371">
    <property type="entry name" value="CBS"/>
    <property type="match status" value="2"/>
</dbReference>
<dbReference type="SUPFAM" id="SSF56176">
    <property type="entry name" value="FAD-binding/transporter-associated domain-like"/>
    <property type="match status" value="1"/>
</dbReference>
<dbReference type="RefSeq" id="WP_306889739.1">
    <property type="nucleotide sequence ID" value="NZ_JAUSVR010000005.1"/>
</dbReference>
<dbReference type="Gene3D" id="3.10.580.10">
    <property type="entry name" value="CBS-domain"/>
    <property type="match status" value="2"/>
</dbReference>
<dbReference type="Proteomes" id="UP001235094">
    <property type="component" value="Unassembled WGS sequence"/>
</dbReference>
<evidence type="ECO:0000259" key="6">
    <source>
        <dbReference type="PROSITE" id="PS51371"/>
    </source>
</evidence>
<feature type="compositionally biased region" description="Low complexity" evidence="5">
    <location>
        <begin position="1"/>
        <end position="24"/>
    </location>
</feature>
<evidence type="ECO:0000313" key="8">
    <source>
        <dbReference type="Proteomes" id="UP001235094"/>
    </source>
</evidence>
<evidence type="ECO:0000256" key="5">
    <source>
        <dbReference type="SAM" id="MobiDB-lite"/>
    </source>
</evidence>
<evidence type="ECO:0000256" key="3">
    <source>
        <dbReference type="ARBA" id="ARBA00023122"/>
    </source>
</evidence>
<feature type="region of interest" description="Disordered" evidence="5">
    <location>
        <begin position="379"/>
        <end position="437"/>
    </location>
</feature>
<dbReference type="InterPro" id="IPR016169">
    <property type="entry name" value="FAD-bd_PCMH_sub2"/>
</dbReference>
<evidence type="ECO:0000256" key="2">
    <source>
        <dbReference type="ARBA" id="ARBA00022737"/>
    </source>
</evidence>
<proteinExistence type="inferred from homology"/>
<keyword evidence="2" id="KW-0677">Repeat</keyword>
<dbReference type="InterPro" id="IPR036318">
    <property type="entry name" value="FAD-bd_PCMH-like_sf"/>
</dbReference>
<feature type="compositionally biased region" description="Basic and acidic residues" evidence="5">
    <location>
        <begin position="171"/>
        <end position="191"/>
    </location>
</feature>
<dbReference type="SUPFAM" id="SSF54631">
    <property type="entry name" value="CBS-domain pair"/>
    <property type="match status" value="1"/>
</dbReference>
<feature type="compositionally biased region" description="Gly residues" evidence="5">
    <location>
        <begin position="25"/>
        <end position="35"/>
    </location>
</feature>
<dbReference type="Gene3D" id="3.30.465.10">
    <property type="match status" value="1"/>
</dbReference>
<sequence length="437" mass="46384">MSDPVSHSSSGSSEGPAAGPSSSGSGNGSSGGSASGAGQSRSAARADARGGLFDRLRHLIGGWRSTGSLRDDLAEALSTSVDTGSDLTATERSMLKSILDLRELRIGDVMVPRADIIAVQKDITLGELLAVFADAGHSRLVVYDDTLDDPVGMVHIRDLVTYLTQRAMMPRRGEARNDARSEAKNEPKSETGRTNGEGAKERPHMRGWDLAHPLPAFNLKAIDLSATLSAAKLIRRLLFVPPSMPSIELLASMQASRIHLALVVDEYGGTDGIVSMEDLVEEIVGDIEDEHDDDETPLIARQADGSFIADARASLEDVAEMIDPAFAAGEEAEEVDTLGGLLVTIAGRVPVRGEIVPGPGQFEIEVLDADPRRVKRLRISRAGEGDAPVRRASAPSEERDREDSARVERSGAASLPPPAEQASDRRPETPGKPNEAA</sequence>
<reference evidence="7 8" key="1">
    <citation type="submission" date="2023-07" db="EMBL/GenBank/DDBJ databases">
        <title>Genomic Encyclopedia of Type Strains, Phase IV (KMG-IV): sequencing the most valuable type-strain genomes for metagenomic binning, comparative biology and taxonomic classification.</title>
        <authorList>
            <person name="Goeker M."/>
        </authorList>
    </citation>
    <scope>NUCLEOTIDE SEQUENCE [LARGE SCALE GENOMIC DNA]</scope>
    <source>
        <strain evidence="7 8">DSM 15561</strain>
    </source>
</reference>
<evidence type="ECO:0000256" key="4">
    <source>
        <dbReference type="PROSITE-ProRule" id="PRU00703"/>
    </source>
</evidence>
<comment type="similarity">
    <text evidence="1">Belongs to the UPF0053 family. Hemolysin C subfamily.</text>
</comment>
<feature type="compositionally biased region" description="Basic and acidic residues" evidence="5">
    <location>
        <begin position="396"/>
        <end position="409"/>
    </location>
</feature>
<accession>A0ABU0LQS3</accession>
<feature type="region of interest" description="Disordered" evidence="5">
    <location>
        <begin position="170"/>
        <end position="203"/>
    </location>
</feature>
<dbReference type="SMART" id="SM00116">
    <property type="entry name" value="CBS"/>
    <property type="match status" value="2"/>
</dbReference>
<dbReference type="PANTHER" id="PTHR22777">
    <property type="entry name" value="HEMOLYSIN-RELATED"/>
    <property type="match status" value="1"/>
</dbReference>
<name>A0ABU0LQS3_9HYPH</name>
<protein>
    <submittedName>
        <fullName evidence="7">CBS domain containing-hemolysin-like protein</fullName>
    </submittedName>
</protein>
<keyword evidence="8" id="KW-1185">Reference proteome</keyword>
<dbReference type="PANTHER" id="PTHR22777:SF27">
    <property type="entry name" value="MAGNESIUM AND COBALT EFFLUX PROTEIN CORC"/>
    <property type="match status" value="1"/>
</dbReference>
<dbReference type="InterPro" id="IPR005170">
    <property type="entry name" value="Transptr-assoc_dom"/>
</dbReference>
<dbReference type="InterPro" id="IPR044751">
    <property type="entry name" value="Ion_transp-like_CBS"/>
</dbReference>
<dbReference type="Pfam" id="PF00571">
    <property type="entry name" value="CBS"/>
    <property type="match status" value="2"/>
</dbReference>
<evidence type="ECO:0000313" key="7">
    <source>
        <dbReference type="EMBL" id="MDQ0511021.1"/>
    </source>
</evidence>
<dbReference type="CDD" id="cd04590">
    <property type="entry name" value="CBS_pair_CorC_HlyC_assoc"/>
    <property type="match status" value="1"/>
</dbReference>
<gene>
    <name evidence="7" type="ORF">QOZ99_001917</name>
</gene>
<feature type="region of interest" description="Disordered" evidence="5">
    <location>
        <begin position="1"/>
        <end position="43"/>
    </location>
</feature>
<keyword evidence="3 4" id="KW-0129">CBS domain</keyword>